<evidence type="ECO:0000259" key="2">
    <source>
        <dbReference type="Pfam" id="PF20789"/>
    </source>
</evidence>
<accession>A0A7C4MM41</accession>
<dbReference type="InterPro" id="IPR052389">
    <property type="entry name" value="Sec_Metab_Biosynth-Assoc"/>
</dbReference>
<dbReference type="AlphaFoldDB" id="A0A7C4MM41"/>
<dbReference type="Gene3D" id="2.40.160.210">
    <property type="entry name" value="Acyl-CoA thioesterase, double hotdog domain"/>
    <property type="match status" value="1"/>
</dbReference>
<gene>
    <name evidence="3" type="ORF">ENS29_07530</name>
</gene>
<dbReference type="InterPro" id="IPR029069">
    <property type="entry name" value="HotDog_dom_sf"/>
</dbReference>
<evidence type="ECO:0000313" key="3">
    <source>
        <dbReference type="EMBL" id="HGU32690.1"/>
    </source>
</evidence>
<dbReference type="PANTHER" id="PTHR38110">
    <property type="entry name" value="CHROMOSOME 23, WHOLE GENOME SHOTGUN SEQUENCE"/>
    <property type="match status" value="1"/>
</dbReference>
<dbReference type="PANTHER" id="PTHR38110:SF1">
    <property type="entry name" value="THIOESTERASE DOMAIN-CONTAINING PROTEIN"/>
    <property type="match status" value="1"/>
</dbReference>
<proteinExistence type="predicted"/>
<dbReference type="EMBL" id="DSUH01000178">
    <property type="protein sequence ID" value="HGU32690.1"/>
    <property type="molecule type" value="Genomic_DNA"/>
</dbReference>
<comment type="caution">
    <text evidence="3">The sequence shown here is derived from an EMBL/GenBank/DDBJ whole genome shotgun (WGS) entry which is preliminary data.</text>
</comment>
<name>A0A7C4MM41_9BACT</name>
<dbReference type="InterPro" id="IPR049449">
    <property type="entry name" value="TesB_ACOT8-like_N"/>
</dbReference>
<dbReference type="InterPro" id="IPR049450">
    <property type="entry name" value="ACOT8-like_C"/>
</dbReference>
<dbReference type="Pfam" id="PF13622">
    <property type="entry name" value="4HBT_3"/>
    <property type="match status" value="1"/>
</dbReference>
<dbReference type="Pfam" id="PF20789">
    <property type="entry name" value="4HBT_3C"/>
    <property type="match status" value="1"/>
</dbReference>
<protein>
    <submittedName>
        <fullName evidence="3">Thioesterase family protein</fullName>
    </submittedName>
</protein>
<feature type="domain" description="Acyl-CoA thioesterase-like C-terminal" evidence="2">
    <location>
        <begin position="185"/>
        <end position="304"/>
    </location>
</feature>
<dbReference type="InterPro" id="IPR042171">
    <property type="entry name" value="Acyl-CoA_hotdog"/>
</dbReference>
<feature type="domain" description="Acyl-CoA thioesterase-like N-terminal HotDog" evidence="1">
    <location>
        <begin position="70"/>
        <end position="152"/>
    </location>
</feature>
<evidence type="ECO:0000259" key="1">
    <source>
        <dbReference type="Pfam" id="PF13622"/>
    </source>
</evidence>
<sequence length="313" mass="34962">MDRVESLTEFAHATGPDIVPAIHHMQRKASRRISKGSLSAFGVSKTIQTSAMTSFDQDLQAATGDFPELTDNWSINGIPNGGYIMAVMTRAMMSETDKQATPILTASFINRCSPGPIDLQTEVVSRSRGFDRIASRLMQDGSERVRMMGTFAATSTECRMTRYERPPLRLASRASCITLPSFPKYTLYDRMEIRFDPECTGWMSGSPSQRSELKGWIRFRDDRPLDLEAVILMADSFPPPVFATQGPVAWVPTLEMTINVRNSPQGSWLKAVFRTRFVTCGLLESDGELWDEADQLIAISRQIAQYRNPLGST</sequence>
<dbReference type="SUPFAM" id="SSF54637">
    <property type="entry name" value="Thioesterase/thiol ester dehydrase-isomerase"/>
    <property type="match status" value="2"/>
</dbReference>
<reference evidence="3" key="1">
    <citation type="journal article" date="2020" name="mSystems">
        <title>Genome- and Community-Level Interaction Insights into Carbon Utilization and Element Cycling Functions of Hydrothermarchaeota in Hydrothermal Sediment.</title>
        <authorList>
            <person name="Zhou Z."/>
            <person name="Liu Y."/>
            <person name="Xu W."/>
            <person name="Pan J."/>
            <person name="Luo Z.H."/>
            <person name="Li M."/>
        </authorList>
    </citation>
    <scope>NUCLEOTIDE SEQUENCE [LARGE SCALE GENOMIC DNA]</scope>
    <source>
        <strain evidence="3">SpSt-477</strain>
    </source>
</reference>
<organism evidence="3">
    <name type="scientific">Desulfatirhabdium butyrativorans</name>
    <dbReference type="NCBI Taxonomy" id="340467"/>
    <lineage>
        <taxon>Bacteria</taxon>
        <taxon>Pseudomonadati</taxon>
        <taxon>Thermodesulfobacteriota</taxon>
        <taxon>Desulfobacteria</taxon>
        <taxon>Desulfobacterales</taxon>
        <taxon>Desulfatirhabdiaceae</taxon>
        <taxon>Desulfatirhabdium</taxon>
    </lineage>
</organism>